<sequence length="332" mass="36375">MFRYVIRRLLISIPILLVGTFAAFVLVASSGDPVAALASKPGVTKEVVENARHALGLDQNIFVRYWQWLIHFVRGDWGVSLALGQAQASVFDVVTQSLWVTVRLVVGAEIIALILGVAVGVLAAVRQYSIFDYIATSAAFLMFSMPIFCVAIVLKNYGIQFNNVLVSWGLKRWLTTAGPPTGGFSGSVGNQIVQYTGTFLLPTLSIMLISFAAYSRFQRASMLETMGMDYVRTARAKGLSQGRVIFRHAFRNALIPVTTYFSLNFGAAFTGAIVTETVFGWHGMGTVLIDAVTQYDPNMLMGFLVVTATLIIVFNLIADIMYGFLDPRIRLG</sequence>
<dbReference type="GO" id="GO:0005886">
    <property type="term" value="C:plasma membrane"/>
    <property type="evidence" value="ECO:0007669"/>
    <property type="project" value="UniProtKB-SubCell"/>
</dbReference>
<dbReference type="Pfam" id="PF00528">
    <property type="entry name" value="BPD_transp_1"/>
    <property type="match status" value="1"/>
</dbReference>
<feature type="transmembrane region" description="Helical" evidence="7">
    <location>
        <begin position="98"/>
        <end position="123"/>
    </location>
</feature>
<dbReference type="Pfam" id="PF19300">
    <property type="entry name" value="BPD_transp_1_N"/>
    <property type="match status" value="1"/>
</dbReference>
<feature type="transmembrane region" description="Helical" evidence="7">
    <location>
        <begin position="192"/>
        <end position="214"/>
    </location>
</feature>
<evidence type="ECO:0000259" key="8">
    <source>
        <dbReference type="PROSITE" id="PS50928"/>
    </source>
</evidence>
<reference evidence="10" key="1">
    <citation type="submission" date="2019-04" db="EMBL/GenBank/DDBJ databases">
        <title>Draft genome sequence of Pseudonocardiaceae bacterium SL3-2-4.</title>
        <authorList>
            <person name="Ningsih F."/>
            <person name="Yokota A."/>
            <person name="Sakai Y."/>
            <person name="Nanatani K."/>
            <person name="Yabe S."/>
            <person name="Oetari A."/>
            <person name="Sjamsuridzal W."/>
        </authorList>
    </citation>
    <scope>NUCLEOTIDE SEQUENCE [LARGE SCALE GENOMIC DNA]</scope>
    <source>
        <strain evidence="10">SL3-2-4</strain>
    </source>
</reference>
<evidence type="ECO:0000256" key="4">
    <source>
        <dbReference type="ARBA" id="ARBA00022692"/>
    </source>
</evidence>
<keyword evidence="5 7" id="KW-1133">Transmembrane helix</keyword>
<gene>
    <name evidence="9" type="ORF">GTS_15950</name>
</gene>
<keyword evidence="2 7" id="KW-0813">Transport</keyword>
<accession>A0A4D4J4H4</accession>
<dbReference type="GO" id="GO:0055085">
    <property type="term" value="P:transmembrane transport"/>
    <property type="evidence" value="ECO:0007669"/>
    <property type="project" value="InterPro"/>
</dbReference>
<dbReference type="InterPro" id="IPR035906">
    <property type="entry name" value="MetI-like_sf"/>
</dbReference>
<dbReference type="Gene3D" id="1.10.3720.10">
    <property type="entry name" value="MetI-like"/>
    <property type="match status" value="1"/>
</dbReference>
<evidence type="ECO:0000256" key="7">
    <source>
        <dbReference type="RuleBase" id="RU363032"/>
    </source>
</evidence>
<dbReference type="Proteomes" id="UP000298860">
    <property type="component" value="Unassembled WGS sequence"/>
</dbReference>
<comment type="caution">
    <text evidence="9">The sequence shown here is derived from an EMBL/GenBank/DDBJ whole genome shotgun (WGS) entry which is preliminary data.</text>
</comment>
<keyword evidence="4 7" id="KW-0812">Transmembrane</keyword>
<organism evidence="9 10">
    <name type="scientific">Gandjariella thermophila</name>
    <dbReference type="NCBI Taxonomy" id="1931992"/>
    <lineage>
        <taxon>Bacteria</taxon>
        <taxon>Bacillati</taxon>
        <taxon>Actinomycetota</taxon>
        <taxon>Actinomycetes</taxon>
        <taxon>Pseudonocardiales</taxon>
        <taxon>Pseudonocardiaceae</taxon>
        <taxon>Gandjariella</taxon>
    </lineage>
</organism>
<comment type="similarity">
    <text evidence="7">Belongs to the binding-protein-dependent transport system permease family.</text>
</comment>
<dbReference type="PANTHER" id="PTHR43163">
    <property type="entry name" value="DIPEPTIDE TRANSPORT SYSTEM PERMEASE PROTEIN DPPB-RELATED"/>
    <property type="match status" value="1"/>
</dbReference>
<evidence type="ECO:0000256" key="2">
    <source>
        <dbReference type="ARBA" id="ARBA00022448"/>
    </source>
</evidence>
<dbReference type="CDD" id="cd06261">
    <property type="entry name" value="TM_PBP2"/>
    <property type="match status" value="1"/>
</dbReference>
<evidence type="ECO:0000256" key="3">
    <source>
        <dbReference type="ARBA" id="ARBA00022475"/>
    </source>
</evidence>
<dbReference type="OrthoDB" id="147639at2"/>
<keyword evidence="6 7" id="KW-0472">Membrane</keyword>
<dbReference type="PROSITE" id="PS50928">
    <property type="entry name" value="ABC_TM1"/>
    <property type="match status" value="1"/>
</dbReference>
<feature type="transmembrane region" description="Helical" evidence="7">
    <location>
        <begin position="130"/>
        <end position="154"/>
    </location>
</feature>
<dbReference type="RefSeq" id="WP_137813104.1">
    <property type="nucleotide sequence ID" value="NZ_BJFL01000005.1"/>
</dbReference>
<dbReference type="EMBL" id="BJFL01000005">
    <property type="protein sequence ID" value="GDY29962.1"/>
    <property type="molecule type" value="Genomic_DNA"/>
</dbReference>
<name>A0A4D4J4H4_9PSEU</name>
<feature type="transmembrane region" description="Helical" evidence="7">
    <location>
        <begin position="299"/>
        <end position="325"/>
    </location>
</feature>
<evidence type="ECO:0000256" key="6">
    <source>
        <dbReference type="ARBA" id="ARBA00023136"/>
    </source>
</evidence>
<keyword evidence="10" id="KW-1185">Reference proteome</keyword>
<dbReference type="SUPFAM" id="SSF161098">
    <property type="entry name" value="MetI-like"/>
    <property type="match status" value="1"/>
</dbReference>
<comment type="subcellular location">
    <subcellularLocation>
        <location evidence="1 7">Cell membrane</location>
        <topology evidence="1 7">Multi-pass membrane protein</topology>
    </subcellularLocation>
</comment>
<protein>
    <submittedName>
        <fullName evidence="9">Peptide ABC transporter permease</fullName>
    </submittedName>
</protein>
<evidence type="ECO:0000256" key="5">
    <source>
        <dbReference type="ARBA" id="ARBA00022989"/>
    </source>
</evidence>
<evidence type="ECO:0000313" key="9">
    <source>
        <dbReference type="EMBL" id="GDY29962.1"/>
    </source>
</evidence>
<dbReference type="InterPro" id="IPR000515">
    <property type="entry name" value="MetI-like"/>
</dbReference>
<keyword evidence="3" id="KW-1003">Cell membrane</keyword>
<proteinExistence type="inferred from homology"/>
<feature type="domain" description="ABC transmembrane type-1" evidence="8">
    <location>
        <begin position="98"/>
        <end position="322"/>
    </location>
</feature>
<dbReference type="AlphaFoldDB" id="A0A4D4J4H4"/>
<evidence type="ECO:0000313" key="10">
    <source>
        <dbReference type="Proteomes" id="UP000298860"/>
    </source>
</evidence>
<evidence type="ECO:0000256" key="1">
    <source>
        <dbReference type="ARBA" id="ARBA00004651"/>
    </source>
</evidence>
<dbReference type="InterPro" id="IPR045621">
    <property type="entry name" value="BPD_transp_1_N"/>
</dbReference>
<feature type="transmembrane region" description="Helical" evidence="7">
    <location>
        <begin position="253"/>
        <end position="279"/>
    </location>
</feature>
<dbReference type="PANTHER" id="PTHR43163:SF6">
    <property type="entry name" value="DIPEPTIDE TRANSPORT SYSTEM PERMEASE PROTEIN DPPB-RELATED"/>
    <property type="match status" value="1"/>
</dbReference>